<evidence type="ECO:0000256" key="4">
    <source>
        <dbReference type="ARBA" id="ARBA00023136"/>
    </source>
</evidence>
<evidence type="ECO:0000256" key="5">
    <source>
        <dbReference type="ARBA" id="ARBA00023237"/>
    </source>
</evidence>
<organism evidence="7 8">
    <name type="scientific">Algoriphagus aestuariicola</name>
    <dbReference type="NCBI Taxonomy" id="1852016"/>
    <lineage>
        <taxon>Bacteria</taxon>
        <taxon>Pseudomonadati</taxon>
        <taxon>Bacteroidota</taxon>
        <taxon>Cytophagia</taxon>
        <taxon>Cytophagales</taxon>
        <taxon>Cyclobacteriaceae</taxon>
        <taxon>Algoriphagus</taxon>
    </lineage>
</organism>
<sequence length="763" mass="87646">MKILTNSVATAVLLMLVLLGCSVKKYIPEDEFLYTGAELIVNYSGKVDGKKKLNEELEGLLRPEPNGKFLGMYVGLWAHYKTRGDSAGFVPRFINKKWGEEPVYFKQVNTSRTEELILNRLENRGFFYGAAASEVFRKNKFANVSYMAEVGEPYRMDTLIIERDSSLISREIVLSQEKPKLKKGDRFDLDRLKQERSRIDSLVKLKGYYNFNADYLIFEADTNDTDSLRNFRLYLRMKNAVPQSGKVPYVIDSIKVFPNYSIEEDETEADTVVYNEKFYIQEGTTFKEDLLDQYILIGTEERYDPQKSRLSSNRLSNIGNYKFVNLRYEDLKIFDSTGHLSAEFHLSPMTKRSLRAELLGVSKSNSFAGPTLGLAYRNRNLFKGGEMINITARAGYEFQVASGNQDKLHSLELGLQGDLIFPRIIFFVPIRERFSYSVPKTKISVGTEYLARGGLYRLNSFFTSFGYLWNANRYAFHEFTPININLVNLTYTTPEFEEILDSNPFLRKSFEQNFILGINYVFNYNKLNDRYRTHGYFLGIGLDFAGNLANGLENIFGESDGKILGLEYAQYGKLDLDLRYHLNLSREQTIATRLYAGWGLPFNRSLSLPYSKQFFSGGPHSVRAFRIRSIGPGTYRPPVSDNNSYFDQTGDIRMEGNIEYRFPIVSFLKGALFMDAGNIWLQNENEALPGGKFSSSWWKELAVGTGVGLRIDIQYFVIRFDLATPVRVPYLPEGDRWGNSFDIGSKTWRRENLIFNFAIGYPF</sequence>
<name>A0ABS3BR27_9BACT</name>
<dbReference type="PROSITE" id="PS51257">
    <property type="entry name" value="PROKAR_LIPOPROTEIN"/>
    <property type="match status" value="1"/>
</dbReference>
<gene>
    <name evidence="7" type="ORF">J0A67_11560</name>
</gene>
<evidence type="ECO:0000313" key="8">
    <source>
        <dbReference type="Proteomes" id="UP000664698"/>
    </source>
</evidence>
<dbReference type="PANTHER" id="PTHR12815:SF47">
    <property type="entry name" value="TRANSLOCATION AND ASSEMBLY MODULE SUBUNIT TAMA"/>
    <property type="match status" value="1"/>
</dbReference>
<dbReference type="Gene3D" id="2.40.160.50">
    <property type="entry name" value="membrane protein fhac: a member of the omp85/tpsb transporter family"/>
    <property type="match status" value="1"/>
</dbReference>
<dbReference type="InterPro" id="IPR000184">
    <property type="entry name" value="Bac_surfAg_D15"/>
</dbReference>
<keyword evidence="4" id="KW-0472">Membrane</keyword>
<comment type="subcellular location">
    <subcellularLocation>
        <location evidence="1">Membrane</location>
    </subcellularLocation>
</comment>
<protein>
    <submittedName>
        <fullName evidence="7">BamA/TamA family outer membrane protein</fullName>
    </submittedName>
</protein>
<keyword evidence="5" id="KW-0998">Cell outer membrane</keyword>
<keyword evidence="2" id="KW-0812">Transmembrane</keyword>
<dbReference type="RefSeq" id="WP_206569486.1">
    <property type="nucleotide sequence ID" value="NZ_JAFKCW010000002.1"/>
</dbReference>
<evidence type="ECO:0000259" key="6">
    <source>
        <dbReference type="Pfam" id="PF01103"/>
    </source>
</evidence>
<dbReference type="PANTHER" id="PTHR12815">
    <property type="entry name" value="SORTING AND ASSEMBLY MACHINERY SAMM50 PROTEIN FAMILY MEMBER"/>
    <property type="match status" value="1"/>
</dbReference>
<evidence type="ECO:0000256" key="1">
    <source>
        <dbReference type="ARBA" id="ARBA00004370"/>
    </source>
</evidence>
<evidence type="ECO:0000313" key="7">
    <source>
        <dbReference type="EMBL" id="MBN7801502.1"/>
    </source>
</evidence>
<dbReference type="Pfam" id="PF01103">
    <property type="entry name" value="Omp85"/>
    <property type="match status" value="1"/>
</dbReference>
<reference evidence="7 8" key="1">
    <citation type="submission" date="2021-03" db="EMBL/GenBank/DDBJ databases">
        <title>novel species isolated from a fishpond in China.</title>
        <authorList>
            <person name="Lu H."/>
            <person name="Cai Z."/>
        </authorList>
    </citation>
    <scope>NUCLEOTIDE SEQUENCE [LARGE SCALE GENOMIC DNA]</scope>
    <source>
        <strain evidence="7 8">JCM 31546</strain>
    </source>
</reference>
<evidence type="ECO:0000256" key="2">
    <source>
        <dbReference type="ARBA" id="ARBA00022692"/>
    </source>
</evidence>
<feature type="domain" description="Bacterial surface antigen (D15)" evidence="6">
    <location>
        <begin position="488"/>
        <end position="760"/>
    </location>
</feature>
<comment type="caution">
    <text evidence="7">The sequence shown here is derived from an EMBL/GenBank/DDBJ whole genome shotgun (WGS) entry which is preliminary data.</text>
</comment>
<keyword evidence="3" id="KW-0732">Signal</keyword>
<proteinExistence type="predicted"/>
<dbReference type="InterPro" id="IPR039910">
    <property type="entry name" value="D15-like"/>
</dbReference>
<keyword evidence="8" id="KW-1185">Reference proteome</keyword>
<dbReference type="Proteomes" id="UP000664698">
    <property type="component" value="Unassembled WGS sequence"/>
</dbReference>
<dbReference type="EMBL" id="JAFKCW010000002">
    <property type="protein sequence ID" value="MBN7801502.1"/>
    <property type="molecule type" value="Genomic_DNA"/>
</dbReference>
<evidence type="ECO:0000256" key="3">
    <source>
        <dbReference type="ARBA" id="ARBA00022729"/>
    </source>
</evidence>
<accession>A0ABS3BR27</accession>